<dbReference type="RefSeq" id="WP_086899402.1">
    <property type="nucleotide sequence ID" value="NZ_CP021358.1"/>
</dbReference>
<dbReference type="NCBIfam" id="NF003967">
    <property type="entry name" value="PRK05461.1"/>
    <property type="match status" value="1"/>
</dbReference>
<protein>
    <submittedName>
        <fullName evidence="1">Co2+/Mg2+ efflux protein ApaG</fullName>
    </submittedName>
</protein>
<dbReference type="OrthoDB" id="9795226at2"/>
<accession>A0A240UM86</accession>
<evidence type="ECO:0000313" key="2">
    <source>
        <dbReference type="Proteomes" id="UP000194457"/>
    </source>
</evidence>
<dbReference type="InterPro" id="IPR036767">
    <property type="entry name" value="ApaG_sf"/>
</dbReference>
<dbReference type="AlphaFoldDB" id="A0A240UM86"/>
<dbReference type="KEGG" id="kma:B9H00_02900"/>
<proteinExistence type="inferred from homology"/>
<dbReference type="SUPFAM" id="SSF110069">
    <property type="entry name" value="ApaG-like"/>
    <property type="match status" value="1"/>
</dbReference>
<dbReference type="EMBL" id="CP021358">
    <property type="protein sequence ID" value="ART62152.1"/>
    <property type="molecule type" value="Genomic_DNA"/>
</dbReference>
<dbReference type="InterPro" id="IPR007474">
    <property type="entry name" value="ApaG_domain"/>
</dbReference>
<dbReference type="Pfam" id="PF04379">
    <property type="entry name" value="DUF525"/>
    <property type="match status" value="1"/>
</dbReference>
<evidence type="ECO:0000313" key="1">
    <source>
        <dbReference type="EMBL" id="ART62152.1"/>
    </source>
</evidence>
<organism evidence="1 2">
    <name type="scientific">Kushneria marisflavi</name>
    <dbReference type="NCBI Taxonomy" id="157779"/>
    <lineage>
        <taxon>Bacteria</taxon>
        <taxon>Pseudomonadati</taxon>
        <taxon>Pseudomonadota</taxon>
        <taxon>Gammaproteobacteria</taxon>
        <taxon>Oceanospirillales</taxon>
        <taxon>Halomonadaceae</taxon>
        <taxon>Kushneria</taxon>
    </lineage>
</organism>
<gene>
    <name evidence="1" type="ORF">B9H00_02900</name>
</gene>
<keyword evidence="2" id="KW-1185">Reference proteome</keyword>
<sequence>MSEPARDIVVEVESFYLPQESDPSQQRFVFGYRVAIRNQWAYSIQLLARYWRISLGSGEVREVRGEGVVGKQPMIAPGLPFNYSSRAILDSQVGVMEGSYTFMAPALGETFDVTIAPFRLACPLHLH</sequence>
<dbReference type="Gene3D" id="2.60.40.1470">
    <property type="entry name" value="ApaG domain"/>
    <property type="match status" value="1"/>
</dbReference>
<dbReference type="PANTHER" id="PTHR47191">
    <property type="entry name" value="OS05G0170800 PROTEIN"/>
    <property type="match status" value="1"/>
</dbReference>
<reference evidence="1 2" key="1">
    <citation type="submission" date="2017-05" db="EMBL/GenBank/DDBJ databases">
        <authorList>
            <person name="Song R."/>
            <person name="Chenine A.L."/>
            <person name="Ruprecht R.M."/>
        </authorList>
    </citation>
    <scope>NUCLEOTIDE SEQUENCE [LARGE SCALE GENOMIC DNA]</scope>
    <source>
        <strain evidence="1">SW32</strain>
    </source>
</reference>
<dbReference type="PANTHER" id="PTHR47191:SF2">
    <property type="entry name" value="OS05G0170800 PROTEIN"/>
    <property type="match status" value="1"/>
</dbReference>
<dbReference type="Proteomes" id="UP000194457">
    <property type="component" value="Chromosome"/>
</dbReference>
<name>A0A240UM86_9GAMM</name>
<dbReference type="InterPro" id="IPR023065">
    <property type="entry name" value="Uncharacterised_ApaG"/>
</dbReference>
<dbReference type="PROSITE" id="PS51087">
    <property type="entry name" value="APAG"/>
    <property type="match status" value="1"/>
</dbReference>
<dbReference type="InterPro" id="IPR050718">
    <property type="entry name" value="ApaG-like"/>
</dbReference>
<dbReference type="HAMAP" id="MF_00791">
    <property type="entry name" value="ApaG"/>
    <property type="match status" value="1"/>
</dbReference>